<evidence type="ECO:0000256" key="1">
    <source>
        <dbReference type="SAM" id="MobiDB-lite"/>
    </source>
</evidence>
<protein>
    <submittedName>
        <fullName evidence="3">Uncharacterized protein</fullName>
    </submittedName>
</protein>
<dbReference type="RefSeq" id="WP_307339907.1">
    <property type="nucleotide sequence ID" value="NZ_JAUSUQ010000008.1"/>
</dbReference>
<reference evidence="3 4" key="1">
    <citation type="submission" date="2023-07" db="EMBL/GenBank/DDBJ databases">
        <title>Genomic Encyclopedia of Type Strains, Phase IV (KMG-IV): sequencing the most valuable type-strain genomes for metagenomic binning, comparative biology and taxonomic classification.</title>
        <authorList>
            <person name="Goeker M."/>
        </authorList>
    </citation>
    <scope>NUCLEOTIDE SEQUENCE [LARGE SCALE GENOMIC DNA]</scope>
    <source>
        <strain evidence="3 4">DSM 17740</strain>
    </source>
</reference>
<sequence length="190" mass="22766">MDFIEFIMGNFMFFLILLWILSSLFGRRERGRNEQPRPVRRPPQQETTWDREETWEHDRPWEKVDESQGQRGKEPWTGQWEEQPDLTTIESEQSETYREQHRLSENQRRAKELDLSDAKVAANEIGSMAEGLAGLKPEQRISQEARDWLDFKRMTDKSVVKGYIWSEIFGKPRAKQPHALYARYRQLPRR</sequence>
<feature type="transmembrane region" description="Helical" evidence="2">
    <location>
        <begin position="6"/>
        <end position="25"/>
    </location>
</feature>
<evidence type="ECO:0000313" key="4">
    <source>
        <dbReference type="Proteomes" id="UP001232445"/>
    </source>
</evidence>
<feature type="compositionally biased region" description="Basic and acidic residues" evidence="1">
    <location>
        <begin position="48"/>
        <end position="74"/>
    </location>
</feature>
<evidence type="ECO:0000256" key="2">
    <source>
        <dbReference type="SAM" id="Phobius"/>
    </source>
</evidence>
<keyword evidence="2" id="KW-0472">Membrane</keyword>
<gene>
    <name evidence="3" type="ORF">J2S00_002424</name>
</gene>
<dbReference type="EMBL" id="JAUSUQ010000008">
    <property type="protein sequence ID" value="MDQ0339636.1"/>
    <property type="molecule type" value="Genomic_DNA"/>
</dbReference>
<dbReference type="Proteomes" id="UP001232445">
    <property type="component" value="Unassembled WGS sequence"/>
</dbReference>
<name>A0ABU0CT98_9BACI</name>
<organism evidence="3 4">
    <name type="scientific">Caldalkalibacillus uzonensis</name>
    <dbReference type="NCBI Taxonomy" id="353224"/>
    <lineage>
        <taxon>Bacteria</taxon>
        <taxon>Bacillati</taxon>
        <taxon>Bacillota</taxon>
        <taxon>Bacilli</taxon>
        <taxon>Bacillales</taxon>
        <taxon>Bacillaceae</taxon>
        <taxon>Caldalkalibacillus</taxon>
    </lineage>
</organism>
<keyword evidence="4" id="KW-1185">Reference proteome</keyword>
<keyword evidence="2" id="KW-1133">Transmembrane helix</keyword>
<evidence type="ECO:0000313" key="3">
    <source>
        <dbReference type="EMBL" id="MDQ0339636.1"/>
    </source>
</evidence>
<keyword evidence="2" id="KW-0812">Transmembrane</keyword>
<proteinExistence type="predicted"/>
<comment type="caution">
    <text evidence="3">The sequence shown here is derived from an EMBL/GenBank/DDBJ whole genome shotgun (WGS) entry which is preliminary data.</text>
</comment>
<feature type="region of interest" description="Disordered" evidence="1">
    <location>
        <begin position="31"/>
        <end position="79"/>
    </location>
</feature>
<accession>A0ABU0CT98</accession>